<sequence>MTQILRLILAPLILALWFSPASAEKLSLRAISDYLNNLVTAETRFRQVNPDGSTSSGRLVIRRPGRMRFEYDPPESTLVLASAGQVAIFDTKSNQPPEQYPLSKTPLNLILANRVDLTRAHMVIGHGERDGQTVVVAQDPDHPELGKIELVFSANPIALRGWTVVDETGARTTVILDDLKTGGSYPPSMFSITFEAERKTRRN</sequence>
<dbReference type="Pfam" id="PF03548">
    <property type="entry name" value="LolA"/>
    <property type="match status" value="1"/>
</dbReference>
<evidence type="ECO:0000313" key="2">
    <source>
        <dbReference type="EMBL" id="PPB79472.1"/>
    </source>
</evidence>
<dbReference type="AlphaFoldDB" id="A0A2S5JD99"/>
<dbReference type="CDD" id="cd16325">
    <property type="entry name" value="LolA"/>
    <property type="match status" value="1"/>
</dbReference>
<dbReference type="InterPro" id="IPR004564">
    <property type="entry name" value="OM_lipoprot_carrier_LolA-like"/>
</dbReference>
<comment type="caution">
    <text evidence="2">The sequence shown here is derived from an EMBL/GenBank/DDBJ whole genome shotgun (WGS) entry which is preliminary data.</text>
</comment>
<dbReference type="PANTHER" id="PTHR35869:SF1">
    <property type="entry name" value="OUTER-MEMBRANE LIPOPROTEIN CARRIER PROTEIN"/>
    <property type="match status" value="1"/>
</dbReference>
<reference evidence="2 3" key="1">
    <citation type="submission" date="2018-01" db="EMBL/GenBank/DDBJ databases">
        <title>Genomic Encyclopedia of Archaeal and Bacterial Type Strains, Phase II (KMG-II): from individual species to whole genera.</title>
        <authorList>
            <person name="Goeker M."/>
        </authorList>
    </citation>
    <scope>NUCLEOTIDE SEQUENCE [LARGE SCALE GENOMIC DNA]</scope>
    <source>
        <strain evidence="2 3">DSM 12048</strain>
    </source>
</reference>
<evidence type="ECO:0000313" key="3">
    <source>
        <dbReference type="Proteomes" id="UP000239736"/>
    </source>
</evidence>
<evidence type="ECO:0000256" key="1">
    <source>
        <dbReference type="ARBA" id="ARBA00022729"/>
    </source>
</evidence>
<keyword evidence="3" id="KW-1185">Reference proteome</keyword>
<keyword evidence="2" id="KW-0449">Lipoprotein</keyword>
<accession>A0A2S5JD99</accession>
<gene>
    <name evidence="2" type="ORF">LV82_02838</name>
</gene>
<dbReference type="Proteomes" id="UP000239736">
    <property type="component" value="Unassembled WGS sequence"/>
</dbReference>
<dbReference type="SUPFAM" id="SSF89392">
    <property type="entry name" value="Prokaryotic lipoproteins and lipoprotein localization factors"/>
    <property type="match status" value="1"/>
</dbReference>
<proteinExistence type="predicted"/>
<dbReference type="PANTHER" id="PTHR35869">
    <property type="entry name" value="OUTER-MEMBRANE LIPOPROTEIN CARRIER PROTEIN"/>
    <property type="match status" value="1"/>
</dbReference>
<organism evidence="2 3">
    <name type="scientific">Albidovulum inexpectatum</name>
    <dbReference type="NCBI Taxonomy" id="196587"/>
    <lineage>
        <taxon>Bacteria</taxon>
        <taxon>Pseudomonadati</taxon>
        <taxon>Pseudomonadota</taxon>
        <taxon>Alphaproteobacteria</taxon>
        <taxon>Rhodobacterales</taxon>
        <taxon>Paracoccaceae</taxon>
        <taxon>Albidovulum</taxon>
    </lineage>
</organism>
<name>A0A2S5JD99_9RHOB</name>
<dbReference type="OrthoDB" id="9800501at2"/>
<keyword evidence="1" id="KW-0732">Signal</keyword>
<dbReference type="Gene3D" id="2.50.20.10">
    <property type="entry name" value="Lipoprotein localisation LolA/LolB/LppX"/>
    <property type="match status" value="1"/>
</dbReference>
<protein>
    <submittedName>
        <fullName evidence="2">Outer membrane lipoprotein-sorting protein</fullName>
    </submittedName>
</protein>
<dbReference type="EMBL" id="PRDS01000013">
    <property type="protein sequence ID" value="PPB79472.1"/>
    <property type="molecule type" value="Genomic_DNA"/>
</dbReference>
<dbReference type="InterPro" id="IPR029046">
    <property type="entry name" value="LolA/LolB/LppX"/>
</dbReference>
<dbReference type="RefSeq" id="WP_104072746.1">
    <property type="nucleotide sequence ID" value="NZ_PRDS01000013.1"/>
</dbReference>